<evidence type="ECO:0000256" key="1">
    <source>
        <dbReference type="SAM" id="Phobius"/>
    </source>
</evidence>
<keyword evidence="1" id="KW-0472">Membrane</keyword>
<sequence>MNNLKAGDVYFFSGYVLDILILYFFSDYVLDIPILYFFPIMF</sequence>
<organism evidence="2 3">
    <name type="scientific">Methanolapillus ohkumae</name>
    <dbReference type="NCBI Taxonomy" id="3028298"/>
    <lineage>
        <taxon>Archaea</taxon>
        <taxon>Methanobacteriati</taxon>
        <taxon>Methanobacteriota</taxon>
        <taxon>Stenosarchaea group</taxon>
        <taxon>Methanomicrobia</taxon>
        <taxon>Methanosarcinales</taxon>
        <taxon>Methanosarcinaceae</taxon>
        <taxon>Methanolapillus</taxon>
    </lineage>
</organism>
<dbReference type="AlphaFoldDB" id="A0AA96VJ54"/>
<evidence type="ECO:0000313" key="3">
    <source>
        <dbReference type="Proteomes" id="UP001304970"/>
    </source>
</evidence>
<reference evidence="2 3" key="1">
    <citation type="submission" date="2023-07" db="EMBL/GenBank/DDBJ databases">
        <title>Closed genome sequence of Methanosarcinaceae archaeon Am2.</title>
        <authorList>
            <person name="Poehlein A."/>
            <person name="Protasov E."/>
            <person name="Platt K."/>
            <person name="Reeh H."/>
            <person name="Daniel R."/>
            <person name="Brune A."/>
        </authorList>
    </citation>
    <scope>NUCLEOTIDE SEQUENCE [LARGE SCALE GENOMIC DNA]</scope>
    <source>
        <strain evidence="2 3">Am2</strain>
    </source>
</reference>
<keyword evidence="1" id="KW-0812">Transmembrane</keyword>
<dbReference type="EMBL" id="CP131061">
    <property type="protein sequence ID" value="WNY27392.1"/>
    <property type="molecule type" value="Genomic_DNA"/>
</dbReference>
<gene>
    <name evidence="2" type="ORF">MsAm2_11870</name>
</gene>
<keyword evidence="3" id="KW-1185">Reference proteome</keyword>
<accession>A0AA96VJ54</accession>
<feature type="transmembrane region" description="Helical" evidence="1">
    <location>
        <begin position="20"/>
        <end position="38"/>
    </location>
</feature>
<protein>
    <submittedName>
        <fullName evidence="2">Uncharacterized protein</fullName>
    </submittedName>
</protein>
<name>A0AA96VJ54_9EURY</name>
<dbReference type="Proteomes" id="UP001304970">
    <property type="component" value="Chromosome"/>
</dbReference>
<evidence type="ECO:0000313" key="2">
    <source>
        <dbReference type="EMBL" id="WNY27392.1"/>
    </source>
</evidence>
<proteinExistence type="predicted"/>
<keyword evidence="1" id="KW-1133">Transmembrane helix</keyword>